<evidence type="ECO:0000313" key="1">
    <source>
        <dbReference type="EMBL" id="TYC59924.1"/>
    </source>
</evidence>
<gene>
    <name evidence="1" type="ORF">ETQ85_07805</name>
</gene>
<dbReference type="NCBIfam" id="TIGR02595">
    <property type="entry name" value="PEP_CTERM"/>
    <property type="match status" value="1"/>
</dbReference>
<dbReference type="EMBL" id="SDKK01000006">
    <property type="protein sequence ID" value="TYC59924.1"/>
    <property type="molecule type" value="Genomic_DNA"/>
</dbReference>
<dbReference type="AlphaFoldDB" id="A0A6C2D213"/>
<sequence>MKCNDGTVISFTGANGPDFDFKGCAKHGGLTVSPDPLPGSIQEFPISALDVLIIDLPFTPASVGSLVFGEIVSPDDALKLTGLGDPASWSSIFVTIGSGFDPAIDFPGVSVFGLSEDIVVTAVPEPSSIALLIIGLTALRRLRTTAR</sequence>
<comment type="caution">
    <text evidence="1">The sequence shown here is derived from an EMBL/GenBank/DDBJ whole genome shotgun (WGS) entry which is preliminary data.</text>
</comment>
<dbReference type="Proteomes" id="UP000389128">
    <property type="component" value="Unassembled WGS sequence"/>
</dbReference>
<keyword evidence="2" id="KW-1185">Reference proteome</keyword>
<name>A0A6C2D213_9RHOO</name>
<protein>
    <submittedName>
        <fullName evidence="1">PEP-CTERM sorting domain-containing protein</fullName>
    </submittedName>
</protein>
<proteinExistence type="predicted"/>
<accession>A0A6C2D213</accession>
<organism evidence="1 2">
    <name type="scientific">Zoogloea oleivorans</name>
    <dbReference type="NCBI Taxonomy" id="1552750"/>
    <lineage>
        <taxon>Bacteria</taxon>
        <taxon>Pseudomonadati</taxon>
        <taxon>Pseudomonadota</taxon>
        <taxon>Betaproteobacteria</taxon>
        <taxon>Rhodocyclales</taxon>
        <taxon>Zoogloeaceae</taxon>
        <taxon>Zoogloea</taxon>
    </lineage>
</organism>
<reference evidence="1 2" key="1">
    <citation type="submission" date="2019-01" db="EMBL/GenBank/DDBJ databases">
        <title>Zoogloea oleivorans genome sequencing and assembly.</title>
        <authorList>
            <person name="Tancsics A."/>
            <person name="Farkas M."/>
            <person name="Kriszt B."/>
            <person name="Maroti G."/>
            <person name="Horvath B."/>
        </authorList>
    </citation>
    <scope>NUCLEOTIDE SEQUENCE [LARGE SCALE GENOMIC DNA]</scope>
    <source>
        <strain evidence="1 2">Buc</strain>
    </source>
</reference>
<evidence type="ECO:0000313" key="2">
    <source>
        <dbReference type="Proteomes" id="UP000389128"/>
    </source>
</evidence>
<dbReference type="InterPro" id="IPR013424">
    <property type="entry name" value="Ice-binding_C"/>
</dbReference>